<gene>
    <name evidence="8" type="ORF">Tsubulata_003552</name>
</gene>
<dbReference type="CDD" id="cd18914">
    <property type="entry name" value="bHLH_AtORG2_like"/>
    <property type="match status" value="1"/>
</dbReference>
<evidence type="ECO:0000313" key="8">
    <source>
        <dbReference type="EMBL" id="KAJ4845665.1"/>
    </source>
</evidence>
<dbReference type="PROSITE" id="PS50888">
    <property type="entry name" value="BHLH"/>
    <property type="match status" value="1"/>
</dbReference>
<comment type="subcellular location">
    <subcellularLocation>
        <location evidence="1">Nucleus</location>
    </subcellularLocation>
</comment>
<feature type="region of interest" description="Disordered" evidence="6">
    <location>
        <begin position="72"/>
        <end position="96"/>
    </location>
</feature>
<feature type="region of interest" description="Disordered" evidence="6">
    <location>
        <begin position="32"/>
        <end position="57"/>
    </location>
</feature>
<dbReference type="EMBL" id="JAKUCV010001604">
    <property type="protein sequence ID" value="KAJ4845665.1"/>
    <property type="molecule type" value="Genomic_DNA"/>
</dbReference>
<dbReference type="OrthoDB" id="6106870at2759"/>
<reference evidence="8" key="2">
    <citation type="journal article" date="2023" name="Plants (Basel)">
        <title>Annotation of the Turnera subulata (Passifloraceae) Draft Genome Reveals the S-Locus Evolved after the Divergence of Turneroideae from Passifloroideae in a Stepwise Manner.</title>
        <authorList>
            <person name="Henning P.M."/>
            <person name="Roalson E.H."/>
            <person name="Mir W."/>
            <person name="McCubbin A.G."/>
            <person name="Shore J.S."/>
        </authorList>
    </citation>
    <scope>NUCLEOTIDE SEQUENCE</scope>
    <source>
        <strain evidence="8">F60SS</strain>
    </source>
</reference>
<accession>A0A9Q0G910</accession>
<feature type="compositionally biased region" description="Low complexity" evidence="6">
    <location>
        <begin position="78"/>
        <end position="92"/>
    </location>
</feature>
<dbReference type="Proteomes" id="UP001141552">
    <property type="component" value="Unassembled WGS sequence"/>
</dbReference>
<dbReference type="Pfam" id="PF00010">
    <property type="entry name" value="HLH"/>
    <property type="match status" value="1"/>
</dbReference>
<evidence type="ECO:0000256" key="3">
    <source>
        <dbReference type="ARBA" id="ARBA00023125"/>
    </source>
</evidence>
<dbReference type="PANTHER" id="PTHR13935">
    <property type="entry name" value="ACHAETE-SCUTE TRANSCRIPTION FACTOR-RELATED"/>
    <property type="match status" value="1"/>
</dbReference>
<dbReference type="InterPro" id="IPR011598">
    <property type="entry name" value="bHLH_dom"/>
</dbReference>
<dbReference type="InterPro" id="IPR036638">
    <property type="entry name" value="HLH_DNA-bd_sf"/>
</dbReference>
<evidence type="ECO:0000256" key="5">
    <source>
        <dbReference type="ARBA" id="ARBA00023242"/>
    </source>
</evidence>
<keyword evidence="9" id="KW-1185">Reference proteome</keyword>
<dbReference type="GO" id="GO:0000981">
    <property type="term" value="F:DNA-binding transcription factor activity, RNA polymerase II-specific"/>
    <property type="evidence" value="ECO:0007669"/>
    <property type="project" value="TreeGrafter"/>
</dbReference>
<comment type="caution">
    <text evidence="8">The sequence shown here is derived from an EMBL/GenBank/DDBJ whole genome shotgun (WGS) entry which is preliminary data.</text>
</comment>
<protein>
    <recommendedName>
        <fullName evidence="7">BHLH domain-containing protein</fullName>
    </recommendedName>
</protein>
<feature type="domain" description="BHLH" evidence="7">
    <location>
        <begin position="99"/>
        <end position="151"/>
    </location>
</feature>
<dbReference type="InterPro" id="IPR015660">
    <property type="entry name" value="MASH1/Ascl1a-like"/>
</dbReference>
<evidence type="ECO:0000256" key="6">
    <source>
        <dbReference type="SAM" id="MobiDB-lite"/>
    </source>
</evidence>
<name>A0A9Q0G910_9ROSI</name>
<evidence type="ECO:0000313" key="9">
    <source>
        <dbReference type="Proteomes" id="UP001141552"/>
    </source>
</evidence>
<dbReference type="GO" id="GO:0046983">
    <property type="term" value="F:protein dimerization activity"/>
    <property type="evidence" value="ECO:0007669"/>
    <property type="project" value="InterPro"/>
</dbReference>
<dbReference type="GO" id="GO:0000977">
    <property type="term" value="F:RNA polymerase II transcription regulatory region sequence-specific DNA binding"/>
    <property type="evidence" value="ECO:0007669"/>
    <property type="project" value="TreeGrafter"/>
</dbReference>
<dbReference type="SMART" id="SM00353">
    <property type="entry name" value="HLH"/>
    <property type="match status" value="1"/>
</dbReference>
<evidence type="ECO:0000256" key="4">
    <source>
        <dbReference type="ARBA" id="ARBA00023163"/>
    </source>
</evidence>
<keyword evidence="2" id="KW-0805">Transcription regulation</keyword>
<evidence type="ECO:0000259" key="7">
    <source>
        <dbReference type="PROSITE" id="PS50888"/>
    </source>
</evidence>
<dbReference type="AlphaFoldDB" id="A0A9Q0G910"/>
<dbReference type="GO" id="GO:0010106">
    <property type="term" value="P:cellular response to iron ion starvation"/>
    <property type="evidence" value="ECO:0007669"/>
    <property type="project" value="UniProtKB-ARBA"/>
</dbReference>
<evidence type="ECO:0000256" key="2">
    <source>
        <dbReference type="ARBA" id="ARBA00023015"/>
    </source>
</evidence>
<dbReference type="GO" id="GO:0090575">
    <property type="term" value="C:RNA polymerase II transcription regulator complex"/>
    <property type="evidence" value="ECO:0007669"/>
    <property type="project" value="TreeGrafter"/>
</dbReference>
<organism evidence="8 9">
    <name type="scientific">Turnera subulata</name>
    <dbReference type="NCBI Taxonomy" id="218843"/>
    <lineage>
        <taxon>Eukaryota</taxon>
        <taxon>Viridiplantae</taxon>
        <taxon>Streptophyta</taxon>
        <taxon>Embryophyta</taxon>
        <taxon>Tracheophyta</taxon>
        <taxon>Spermatophyta</taxon>
        <taxon>Magnoliopsida</taxon>
        <taxon>eudicotyledons</taxon>
        <taxon>Gunneridae</taxon>
        <taxon>Pentapetalae</taxon>
        <taxon>rosids</taxon>
        <taxon>fabids</taxon>
        <taxon>Malpighiales</taxon>
        <taxon>Passifloraceae</taxon>
        <taxon>Turnera</taxon>
    </lineage>
</organism>
<keyword evidence="3" id="KW-0238">DNA-binding</keyword>
<proteinExistence type="predicted"/>
<dbReference type="SUPFAM" id="SSF47459">
    <property type="entry name" value="HLH, helix-loop-helix DNA-binding domain"/>
    <property type="match status" value="1"/>
</dbReference>
<dbReference type="Gene3D" id="4.10.280.10">
    <property type="entry name" value="Helix-loop-helix DNA-binding domain"/>
    <property type="match status" value="1"/>
</dbReference>
<dbReference type="PANTHER" id="PTHR13935:SF41">
    <property type="entry name" value="TRANSCRIPTION FACTOR ORG2-RELATED"/>
    <property type="match status" value="1"/>
</dbReference>
<dbReference type="FunFam" id="4.10.280.10:FF:000074">
    <property type="entry name" value="Transcription factor ORG2"/>
    <property type="match status" value="1"/>
</dbReference>
<keyword evidence="5" id="KW-0539">Nucleus</keyword>
<sequence length="279" mass="31747">MCALFPPPLWSCFGWPQEDPMSHHHQQSYYDTNNYNIPPGDDHIESGSSGYPFLDFPPPPPISEIQQLIQYDDHHHSSQSPPSLTTPQSNNSEQLQVVEKKLSHNASERDRRKKINYLYSSLRSLLPPSDQTKKSSIPATVSRVLKYIPELQQQVERLVRRKEELLSKISKRDERILHENQRIRAPTKSSSLTAVSTSCLSNKELVVQISTHKVHKVPLSQIFLNLEKDGLAPLNCTSFESFGNMLFCSLHLQMNGTCSLECDALSQKLMSLHDNKSFP</sequence>
<reference evidence="8" key="1">
    <citation type="submission" date="2022-02" db="EMBL/GenBank/DDBJ databases">
        <authorList>
            <person name="Henning P.M."/>
            <person name="McCubbin A.G."/>
            <person name="Shore J.S."/>
        </authorList>
    </citation>
    <scope>NUCLEOTIDE SEQUENCE</scope>
    <source>
        <strain evidence="8">F60SS</strain>
        <tissue evidence="8">Leaves</tissue>
    </source>
</reference>
<keyword evidence="4" id="KW-0804">Transcription</keyword>
<evidence type="ECO:0000256" key="1">
    <source>
        <dbReference type="ARBA" id="ARBA00004123"/>
    </source>
</evidence>